<evidence type="ECO:0000313" key="2">
    <source>
        <dbReference type="EMBL" id="EKM60693.1"/>
    </source>
</evidence>
<sequence>MSQVKPPTVYGGDDDAEEFERFISQLVDVMNMQNKCGEAYEWHCLTYFSYCPTGQAEKWFCEQVWRLYYVHRVPWMFREAARAMRSNQLFNNLTCAANCMHVKPSDYGIVCRFIRRLPLQICKDLFRIHNVTAENLTLEHVYGIAHWIKNNLKTNGIAICTSTSNHPAQQSTRAANNQSALIPSTDTQEQSDRTYQLGSNSRRDSQQNRQPQASQNQSDNQHDSCPMHSMMVTPRNKQLSSRQDQQSRMNNPKGKLVNKSTSNGDGTKYTYSYNDWGQESEDEYFQPYILNDWVEDEDEFWASAIDISDSNAAITHTASDQYELMDTCDPFAPYLELECLPTVVPEWVQLKAIANHKVD</sequence>
<reference evidence="2 3" key="1">
    <citation type="journal article" date="2012" name="BMC Genomics">
        <title>Comparative genomics of the white-rot fungi, Phanerochaete carnosa and P. chrysosporium, to elucidate the genetic basis of the distinct wood types they colonize.</title>
        <authorList>
            <person name="Suzuki H."/>
            <person name="MacDonald J."/>
            <person name="Syed K."/>
            <person name="Salamov A."/>
            <person name="Hori C."/>
            <person name="Aerts A."/>
            <person name="Henrissat B."/>
            <person name="Wiebenga A."/>
            <person name="vanKuyk P.A."/>
            <person name="Barry K."/>
            <person name="Lindquist E."/>
            <person name="LaButti K."/>
            <person name="Lapidus A."/>
            <person name="Lucas S."/>
            <person name="Coutinho P."/>
            <person name="Gong Y."/>
            <person name="Samejima M."/>
            <person name="Mahadevan R."/>
            <person name="Abou-Zaid M."/>
            <person name="de Vries R.P."/>
            <person name="Igarashi K."/>
            <person name="Yadav J.S."/>
            <person name="Grigoriev I.V."/>
            <person name="Master E.R."/>
        </authorList>
    </citation>
    <scope>NUCLEOTIDE SEQUENCE [LARGE SCALE GENOMIC DNA]</scope>
    <source>
        <strain evidence="2 3">HHB-10118-sp</strain>
    </source>
</reference>
<dbReference type="InParanoid" id="K5W9Q7"/>
<dbReference type="EMBL" id="JH930468">
    <property type="protein sequence ID" value="EKM60693.1"/>
    <property type="molecule type" value="Genomic_DNA"/>
</dbReference>
<organism evidence="2 3">
    <name type="scientific">Phanerochaete carnosa (strain HHB-10118-sp)</name>
    <name type="common">White-rot fungus</name>
    <name type="synonym">Peniophora carnosa</name>
    <dbReference type="NCBI Taxonomy" id="650164"/>
    <lineage>
        <taxon>Eukaryota</taxon>
        <taxon>Fungi</taxon>
        <taxon>Dikarya</taxon>
        <taxon>Basidiomycota</taxon>
        <taxon>Agaricomycotina</taxon>
        <taxon>Agaricomycetes</taxon>
        <taxon>Polyporales</taxon>
        <taxon>Phanerochaetaceae</taxon>
        <taxon>Phanerochaete</taxon>
    </lineage>
</organism>
<feature type="region of interest" description="Disordered" evidence="1">
    <location>
        <begin position="166"/>
        <end position="264"/>
    </location>
</feature>
<accession>K5W9Q7</accession>
<evidence type="ECO:0000313" key="3">
    <source>
        <dbReference type="Proteomes" id="UP000008370"/>
    </source>
</evidence>
<protein>
    <submittedName>
        <fullName evidence="2">Uncharacterized protein</fullName>
    </submittedName>
</protein>
<feature type="compositionally biased region" description="Polar residues" evidence="1">
    <location>
        <begin position="235"/>
        <end position="250"/>
    </location>
</feature>
<feature type="compositionally biased region" description="Polar residues" evidence="1">
    <location>
        <begin position="166"/>
        <end position="200"/>
    </location>
</feature>
<dbReference type="HOGENOM" id="CLU_771851_0_0_1"/>
<dbReference type="AlphaFoldDB" id="K5W9Q7"/>
<evidence type="ECO:0000256" key="1">
    <source>
        <dbReference type="SAM" id="MobiDB-lite"/>
    </source>
</evidence>
<dbReference type="Proteomes" id="UP000008370">
    <property type="component" value="Unassembled WGS sequence"/>
</dbReference>
<gene>
    <name evidence="2" type="ORF">PHACADRAFT_23952</name>
</gene>
<keyword evidence="3" id="KW-1185">Reference proteome</keyword>
<dbReference type="GeneID" id="18913672"/>
<name>K5W9Q7_PHACS</name>
<proteinExistence type="predicted"/>
<dbReference type="RefSeq" id="XP_007389574.1">
    <property type="nucleotide sequence ID" value="XM_007389512.1"/>
</dbReference>
<dbReference type="OrthoDB" id="3269984at2759"/>
<feature type="compositionally biased region" description="Low complexity" evidence="1">
    <location>
        <begin position="207"/>
        <end position="218"/>
    </location>
</feature>
<dbReference type="KEGG" id="pco:PHACADRAFT_23952"/>